<keyword evidence="5 8" id="KW-0482">Metalloprotease</keyword>
<keyword evidence="2 7" id="KW-0479">Metal-binding</keyword>
<feature type="domain" description="CAAX prenyl protease 1 N-terminal" evidence="11">
    <location>
        <begin position="52"/>
        <end position="204"/>
    </location>
</feature>
<keyword evidence="9" id="KW-0812">Transmembrane</keyword>
<dbReference type="Pfam" id="PF01435">
    <property type="entry name" value="Peptidase_M48"/>
    <property type="match status" value="1"/>
</dbReference>
<dbReference type="Proteomes" id="UP000199087">
    <property type="component" value="Unassembled WGS sequence"/>
</dbReference>
<feature type="transmembrane region" description="Helical" evidence="9">
    <location>
        <begin position="106"/>
        <end position="129"/>
    </location>
</feature>
<protein>
    <submittedName>
        <fullName evidence="12">Peptidase M48 Ste24p</fullName>
    </submittedName>
</protein>
<feature type="transmembrane region" description="Helical" evidence="9">
    <location>
        <begin position="64"/>
        <end position="85"/>
    </location>
</feature>
<dbReference type="EMBL" id="CVRB01000003">
    <property type="protein sequence ID" value="CRK83525.1"/>
    <property type="molecule type" value="Genomic_DNA"/>
</dbReference>
<feature type="transmembrane region" description="Helical" evidence="9">
    <location>
        <begin position="149"/>
        <end position="169"/>
    </location>
</feature>
<sequence length="422" mass="50087">MFRKMGVYAVLAYVLYGLFFYWYLFYFANTKLPFEYQGTQADPATFLNGREIMLSEDYSKIKNLLFFLSTPFEWIFYFLILLFGFSKVFKKWAESSSKYRFLQIAIYLIWLSFFSFLATFPFNYISYSMSKRYHISTQTFPSWMKDELIGFWINYGTLLIIVPILYWLMKKSKKRWWLYSWLLSIPFTIFVMFLQPVVIDPLYNDFSPLKNKKLETEILAMANKAHIPANHVYEVDMAKKTNALNAYVTGIGSNARIVLWDTTLNRLSDKQILFIMAHEMCHYVEKHIYYGIAIYLVFSLLGLYLTYRIMNWTVTRWGKELKIPDVKDIRSVPLFFLVLSILTFAASPFTNLISRYEETRADKYAIQMTKDPESAISSFQILTRSGLSQVNPPLLVKIFRYDHPSMLDRISMLEEYEIKHRN</sequence>
<gene>
    <name evidence="12" type="ORF">BN000_03496</name>
</gene>
<keyword evidence="4 7" id="KW-0862">Zinc</keyword>
<evidence type="ECO:0000256" key="4">
    <source>
        <dbReference type="ARBA" id="ARBA00022833"/>
    </source>
</evidence>
<evidence type="ECO:0000256" key="8">
    <source>
        <dbReference type="RuleBase" id="RU003983"/>
    </source>
</evidence>
<feature type="transmembrane region" description="Helical" evidence="9">
    <location>
        <begin position="331"/>
        <end position="350"/>
    </location>
</feature>
<dbReference type="RefSeq" id="WP_090636136.1">
    <property type="nucleotide sequence ID" value="NZ_CVRB01000003.1"/>
</dbReference>
<dbReference type="GO" id="GO:0046872">
    <property type="term" value="F:metal ion binding"/>
    <property type="evidence" value="ECO:0007669"/>
    <property type="project" value="UniProtKB-KW"/>
</dbReference>
<evidence type="ECO:0000256" key="7">
    <source>
        <dbReference type="PIRSR" id="PIRSR627057-2"/>
    </source>
</evidence>
<evidence type="ECO:0000259" key="11">
    <source>
        <dbReference type="Pfam" id="PF16491"/>
    </source>
</evidence>
<feature type="binding site" evidence="7">
    <location>
        <position position="358"/>
    </location>
    <ligand>
        <name>Zn(2+)</name>
        <dbReference type="ChEBI" id="CHEBI:29105"/>
        <note>catalytic</note>
    </ligand>
</feature>
<dbReference type="OrthoDB" id="9781930at2"/>
<keyword evidence="13" id="KW-1185">Reference proteome</keyword>
<evidence type="ECO:0000259" key="10">
    <source>
        <dbReference type="Pfam" id="PF01435"/>
    </source>
</evidence>
<dbReference type="PANTHER" id="PTHR10120">
    <property type="entry name" value="CAAX PRENYL PROTEASE 1"/>
    <property type="match status" value="1"/>
</dbReference>
<evidence type="ECO:0000313" key="13">
    <source>
        <dbReference type="Proteomes" id="UP000199087"/>
    </source>
</evidence>
<evidence type="ECO:0000313" key="12">
    <source>
        <dbReference type="EMBL" id="CRK83525.1"/>
    </source>
</evidence>
<feature type="binding site" evidence="7">
    <location>
        <position position="282"/>
    </location>
    <ligand>
        <name>Zn(2+)</name>
        <dbReference type="ChEBI" id="CHEBI:29105"/>
        <note>catalytic</note>
    </ligand>
</feature>
<feature type="active site" description="Proton donor" evidence="6">
    <location>
        <position position="362"/>
    </location>
</feature>
<dbReference type="InterPro" id="IPR001915">
    <property type="entry name" value="Peptidase_M48"/>
</dbReference>
<feature type="transmembrane region" description="Helical" evidence="9">
    <location>
        <begin position="176"/>
        <end position="199"/>
    </location>
</feature>
<comment type="similarity">
    <text evidence="8">Belongs to the peptidase M48 family.</text>
</comment>
<dbReference type="Pfam" id="PF16491">
    <property type="entry name" value="Peptidase_M48_N"/>
    <property type="match status" value="1"/>
</dbReference>
<accession>A0A0U1NZU0</accession>
<keyword evidence="3 8" id="KW-0378">Hydrolase</keyword>
<dbReference type="CDD" id="cd07343">
    <property type="entry name" value="M48A_Zmpste24p_like"/>
    <property type="match status" value="1"/>
</dbReference>
<keyword evidence="9" id="KW-1133">Transmembrane helix</keyword>
<evidence type="ECO:0000256" key="2">
    <source>
        <dbReference type="ARBA" id="ARBA00022723"/>
    </source>
</evidence>
<evidence type="ECO:0000256" key="3">
    <source>
        <dbReference type="ARBA" id="ARBA00022801"/>
    </source>
</evidence>
<feature type="active site" evidence="6">
    <location>
        <position position="279"/>
    </location>
</feature>
<feature type="domain" description="Peptidase M48" evidence="10">
    <location>
        <begin position="208"/>
        <end position="416"/>
    </location>
</feature>
<name>A0A0U1NZU0_9BACI</name>
<reference evidence="13" key="1">
    <citation type="submission" date="2015-05" db="EMBL/GenBank/DDBJ databases">
        <authorList>
            <person name="Urmite Genomes"/>
        </authorList>
    </citation>
    <scope>NUCLEOTIDE SEQUENCE [LARGE SCALE GENOMIC DNA]</scope>
    <source>
        <strain evidence="13">LF1</strain>
    </source>
</reference>
<dbReference type="GO" id="GO:0004222">
    <property type="term" value="F:metalloendopeptidase activity"/>
    <property type="evidence" value="ECO:0007669"/>
    <property type="project" value="InterPro"/>
</dbReference>
<dbReference type="Gene3D" id="3.30.2010.10">
    <property type="entry name" value="Metalloproteases ('zincins'), catalytic domain"/>
    <property type="match status" value="1"/>
</dbReference>
<dbReference type="InterPro" id="IPR032456">
    <property type="entry name" value="Peptidase_M48_N"/>
</dbReference>
<feature type="transmembrane region" description="Helical" evidence="9">
    <location>
        <begin position="288"/>
        <end position="310"/>
    </location>
</feature>
<feature type="transmembrane region" description="Helical" evidence="9">
    <location>
        <begin position="7"/>
        <end position="28"/>
    </location>
</feature>
<evidence type="ECO:0000256" key="6">
    <source>
        <dbReference type="PIRSR" id="PIRSR627057-1"/>
    </source>
</evidence>
<organism evidence="12 13">
    <name type="scientific">Neobacillus massiliamazoniensis</name>
    <dbReference type="NCBI Taxonomy" id="1499688"/>
    <lineage>
        <taxon>Bacteria</taxon>
        <taxon>Bacillati</taxon>
        <taxon>Bacillota</taxon>
        <taxon>Bacilli</taxon>
        <taxon>Bacillales</taxon>
        <taxon>Bacillaceae</taxon>
        <taxon>Neobacillus</taxon>
    </lineage>
</organism>
<evidence type="ECO:0000256" key="5">
    <source>
        <dbReference type="ARBA" id="ARBA00023049"/>
    </source>
</evidence>
<dbReference type="AlphaFoldDB" id="A0A0U1NZU0"/>
<dbReference type="InterPro" id="IPR027057">
    <property type="entry name" value="CAXX_Prtase_1"/>
</dbReference>
<dbReference type="GO" id="GO:0071586">
    <property type="term" value="P:CAAX-box protein processing"/>
    <property type="evidence" value="ECO:0007669"/>
    <property type="project" value="InterPro"/>
</dbReference>
<keyword evidence="1 8" id="KW-0645">Protease</keyword>
<dbReference type="FunFam" id="3.30.2010.10:FF:000010">
    <property type="entry name" value="M48 family peptidase"/>
    <property type="match status" value="1"/>
</dbReference>
<dbReference type="STRING" id="1499688.BN000_03496"/>
<keyword evidence="9" id="KW-0472">Membrane</keyword>
<feature type="binding site" evidence="7">
    <location>
        <position position="278"/>
    </location>
    <ligand>
        <name>Zn(2+)</name>
        <dbReference type="ChEBI" id="CHEBI:29105"/>
        <note>catalytic</note>
    </ligand>
</feature>
<proteinExistence type="inferred from homology"/>
<comment type="cofactor">
    <cofactor evidence="7 8">
        <name>Zn(2+)</name>
        <dbReference type="ChEBI" id="CHEBI:29105"/>
    </cofactor>
    <text evidence="7 8">Binds 1 zinc ion per subunit.</text>
</comment>
<evidence type="ECO:0000256" key="1">
    <source>
        <dbReference type="ARBA" id="ARBA00022670"/>
    </source>
</evidence>
<evidence type="ECO:0000256" key="9">
    <source>
        <dbReference type="SAM" id="Phobius"/>
    </source>
</evidence>